<dbReference type="Pfam" id="PF13426">
    <property type="entry name" value="PAS_9"/>
    <property type="match status" value="1"/>
</dbReference>
<dbReference type="SMART" id="SM00091">
    <property type="entry name" value="PAS"/>
    <property type="match status" value="1"/>
</dbReference>
<dbReference type="SMART" id="SM00448">
    <property type="entry name" value="REC"/>
    <property type="match status" value="2"/>
</dbReference>
<dbReference type="InterPro" id="IPR001789">
    <property type="entry name" value="Sig_transdc_resp-reg_receiver"/>
</dbReference>
<feature type="domain" description="Response regulatory" evidence="9">
    <location>
        <begin position="523"/>
        <end position="637"/>
    </location>
</feature>
<dbReference type="InterPro" id="IPR003661">
    <property type="entry name" value="HisK_dim/P_dom"/>
</dbReference>
<reference evidence="12 13" key="1">
    <citation type="submission" date="2015-03" db="EMBL/GenBank/DDBJ databases">
        <title>Draft Genome Sequence of Burkholderia andropogonis type strain ICMP2807, isolated from Sorghum bicolor.</title>
        <authorList>
            <person name="Lopes-Santos L."/>
            <person name="Castro D.B."/>
            <person name="Ottoboni L.M."/>
            <person name="Park D."/>
            <person name="Weirc B.S."/>
            <person name="Destefano S.A."/>
        </authorList>
    </citation>
    <scope>NUCLEOTIDE SEQUENCE [LARGE SCALE GENOMIC DNA]</scope>
    <source>
        <strain evidence="12 13">ICMP2807</strain>
    </source>
</reference>
<dbReference type="Gene3D" id="3.40.50.2300">
    <property type="match status" value="2"/>
</dbReference>
<dbReference type="CDD" id="cd00082">
    <property type="entry name" value="HisKA"/>
    <property type="match status" value="1"/>
</dbReference>
<evidence type="ECO:0000256" key="6">
    <source>
        <dbReference type="PROSITE-ProRule" id="PRU00169"/>
    </source>
</evidence>
<evidence type="ECO:0000256" key="5">
    <source>
        <dbReference type="ARBA" id="ARBA00022777"/>
    </source>
</evidence>
<dbReference type="Pfam" id="PF02518">
    <property type="entry name" value="HATPase_c"/>
    <property type="match status" value="1"/>
</dbReference>
<keyword evidence="5 12" id="KW-0418">Kinase</keyword>
<dbReference type="GO" id="GO:0005886">
    <property type="term" value="C:plasma membrane"/>
    <property type="evidence" value="ECO:0007669"/>
    <property type="project" value="TreeGrafter"/>
</dbReference>
<accession>A0A0F5JWF1</accession>
<dbReference type="PROSITE" id="PS50113">
    <property type="entry name" value="PAC"/>
    <property type="match status" value="1"/>
</dbReference>
<dbReference type="CDD" id="cd00130">
    <property type="entry name" value="PAS"/>
    <property type="match status" value="1"/>
</dbReference>
<name>A0A0F5JWF1_9BURK</name>
<protein>
    <recommendedName>
        <fullName evidence="2">histidine kinase</fullName>
        <ecNumber evidence="2">2.7.13.3</ecNumber>
    </recommendedName>
</protein>
<dbReference type="InterPro" id="IPR005467">
    <property type="entry name" value="His_kinase_dom"/>
</dbReference>
<dbReference type="SMART" id="SM00388">
    <property type="entry name" value="HisKA"/>
    <property type="match status" value="1"/>
</dbReference>
<dbReference type="Pfam" id="PF00512">
    <property type="entry name" value="HisKA"/>
    <property type="match status" value="1"/>
</dbReference>
<sequence>MTEPLHLLLVEDSSLDAELTLSRLDVAGFTYDVHIVDNAFDFDAAVRTGRYDVVLADFVLPSFSGGEALGMARAYSQDLPFIFVSGVLGEEHAVDMLKRGATDYVLKQRLQRLPAVIQRALAERDEKRQRLQAEERLQETETHFRQLVDALKDYAVITLDPKGHIQTWNHAARQILGYTEAQMVGQCADRLFTEADVLGDAMRSAKASGSHSDDRWVSREDGQRVFASLVTTAMHDARGALAGFSLILRDTTQARRTADALQQAKEEAERANRAKDHFLAVLSHELRTPLTPILAAARLMRMKGLLDEEHTHLLNVVQHNVELEARLIDDLLDLTSISRGKLSLNFASVSLGDLLENAINMSTADIAAKGQTLHIIRRETQSGVRGDAARLQQIIWNLVRNAVKFTPANGTIDVTLFNPDSEHVAVQVDDSGIGISADALPKIFSAFEQADETIGPAFGGLGLGLAIANTLAVKHGGSIRAESAGRDQGARFTFSIPLARHTPVEAGDDVVVASTAAARRVLSVLLVEDNAYTSAAMAQLIEVFGHRVDVAESVGAAREYINAGRYDLLISDIGLPDGTGLDVVRHWNVMQHAAPSIAITGYGMEEDMRRCLDAGFGNHVTKPVDFDRLEKMLDDIAQR</sequence>
<dbReference type="InterPro" id="IPR036890">
    <property type="entry name" value="HATPase_C_sf"/>
</dbReference>
<dbReference type="PRINTS" id="PR00344">
    <property type="entry name" value="BCTRLSENSOR"/>
</dbReference>
<evidence type="ECO:0000259" key="8">
    <source>
        <dbReference type="PROSITE" id="PS50109"/>
    </source>
</evidence>
<dbReference type="EMBL" id="LAQU01000038">
    <property type="protein sequence ID" value="KKB61572.1"/>
    <property type="molecule type" value="Genomic_DNA"/>
</dbReference>
<dbReference type="SUPFAM" id="SSF55785">
    <property type="entry name" value="PYP-like sensor domain (PAS domain)"/>
    <property type="match status" value="1"/>
</dbReference>
<dbReference type="Proteomes" id="UP000033618">
    <property type="component" value="Unassembled WGS sequence"/>
</dbReference>
<dbReference type="PANTHER" id="PTHR43047:SF72">
    <property type="entry name" value="OSMOSENSING HISTIDINE PROTEIN KINASE SLN1"/>
    <property type="match status" value="1"/>
</dbReference>
<dbReference type="SUPFAM" id="SSF55874">
    <property type="entry name" value="ATPase domain of HSP90 chaperone/DNA topoisomerase II/histidine kinase"/>
    <property type="match status" value="1"/>
</dbReference>
<dbReference type="PROSITE" id="PS50109">
    <property type="entry name" value="HIS_KIN"/>
    <property type="match status" value="1"/>
</dbReference>
<dbReference type="Gene3D" id="3.30.450.20">
    <property type="entry name" value="PAS domain"/>
    <property type="match status" value="1"/>
</dbReference>
<feature type="coiled-coil region" evidence="7">
    <location>
        <begin position="251"/>
        <end position="281"/>
    </location>
</feature>
<dbReference type="InterPro" id="IPR004358">
    <property type="entry name" value="Sig_transdc_His_kin-like_C"/>
</dbReference>
<evidence type="ECO:0000256" key="4">
    <source>
        <dbReference type="ARBA" id="ARBA00022679"/>
    </source>
</evidence>
<dbReference type="EC" id="2.7.13.3" evidence="2"/>
<dbReference type="InterPro" id="IPR035965">
    <property type="entry name" value="PAS-like_dom_sf"/>
</dbReference>
<keyword evidence="13" id="KW-1185">Reference proteome</keyword>
<dbReference type="GO" id="GO:0000155">
    <property type="term" value="F:phosphorelay sensor kinase activity"/>
    <property type="evidence" value="ECO:0007669"/>
    <property type="project" value="InterPro"/>
</dbReference>
<feature type="domain" description="PAS" evidence="10">
    <location>
        <begin position="140"/>
        <end position="186"/>
    </location>
</feature>
<dbReference type="PANTHER" id="PTHR43047">
    <property type="entry name" value="TWO-COMPONENT HISTIDINE PROTEIN KINASE"/>
    <property type="match status" value="1"/>
</dbReference>
<dbReference type="SUPFAM" id="SSF52172">
    <property type="entry name" value="CheY-like"/>
    <property type="match status" value="2"/>
</dbReference>
<evidence type="ECO:0000313" key="13">
    <source>
        <dbReference type="Proteomes" id="UP000033618"/>
    </source>
</evidence>
<feature type="domain" description="Response regulatory" evidence="9">
    <location>
        <begin position="6"/>
        <end position="122"/>
    </location>
</feature>
<dbReference type="CDD" id="cd00156">
    <property type="entry name" value="REC"/>
    <property type="match status" value="1"/>
</dbReference>
<dbReference type="PATRIC" id="fig|28092.6.peg.5278"/>
<dbReference type="RefSeq" id="WP_046154033.1">
    <property type="nucleotide sequence ID" value="NZ_CADFGU010000002.1"/>
</dbReference>
<keyword evidence="3 6" id="KW-0597">Phosphoprotein</keyword>
<comment type="catalytic activity">
    <reaction evidence="1">
        <text>ATP + protein L-histidine = ADP + protein N-phospho-L-histidine.</text>
        <dbReference type="EC" id="2.7.13.3"/>
    </reaction>
</comment>
<dbReference type="SUPFAM" id="SSF47384">
    <property type="entry name" value="Homodimeric domain of signal transducing histidine kinase"/>
    <property type="match status" value="1"/>
</dbReference>
<dbReference type="GO" id="GO:0009927">
    <property type="term" value="F:histidine phosphotransfer kinase activity"/>
    <property type="evidence" value="ECO:0007669"/>
    <property type="project" value="TreeGrafter"/>
</dbReference>
<feature type="domain" description="Histidine kinase" evidence="8">
    <location>
        <begin position="281"/>
        <end position="500"/>
    </location>
</feature>
<dbReference type="PROSITE" id="PS50112">
    <property type="entry name" value="PAS"/>
    <property type="match status" value="1"/>
</dbReference>
<dbReference type="InterPro" id="IPR000014">
    <property type="entry name" value="PAS"/>
</dbReference>
<evidence type="ECO:0000313" key="12">
    <source>
        <dbReference type="EMBL" id="KKB61572.1"/>
    </source>
</evidence>
<dbReference type="PROSITE" id="PS50110">
    <property type="entry name" value="RESPONSE_REGULATORY"/>
    <property type="match status" value="2"/>
</dbReference>
<feature type="modified residue" description="4-aspartylphosphate" evidence="6">
    <location>
        <position position="57"/>
    </location>
</feature>
<gene>
    <name evidence="12" type="ORF">WM40_22455</name>
</gene>
<dbReference type="InterPro" id="IPR011006">
    <property type="entry name" value="CheY-like_superfamily"/>
</dbReference>
<proteinExistence type="predicted"/>
<evidence type="ECO:0000256" key="3">
    <source>
        <dbReference type="ARBA" id="ARBA00022553"/>
    </source>
</evidence>
<feature type="domain" description="PAC" evidence="11">
    <location>
        <begin position="211"/>
        <end position="263"/>
    </location>
</feature>
<organism evidence="12 13">
    <name type="scientific">Robbsia andropogonis</name>
    <dbReference type="NCBI Taxonomy" id="28092"/>
    <lineage>
        <taxon>Bacteria</taxon>
        <taxon>Pseudomonadati</taxon>
        <taxon>Pseudomonadota</taxon>
        <taxon>Betaproteobacteria</taxon>
        <taxon>Burkholderiales</taxon>
        <taxon>Burkholderiaceae</taxon>
        <taxon>Robbsia</taxon>
    </lineage>
</organism>
<evidence type="ECO:0000256" key="7">
    <source>
        <dbReference type="SAM" id="Coils"/>
    </source>
</evidence>
<evidence type="ECO:0000256" key="2">
    <source>
        <dbReference type="ARBA" id="ARBA00012438"/>
    </source>
</evidence>
<keyword evidence="4" id="KW-0808">Transferase</keyword>
<evidence type="ECO:0000256" key="1">
    <source>
        <dbReference type="ARBA" id="ARBA00000085"/>
    </source>
</evidence>
<dbReference type="STRING" id="28092.WM40_22455"/>
<feature type="modified residue" description="4-aspartylphosphate" evidence="6">
    <location>
        <position position="572"/>
    </location>
</feature>
<dbReference type="SMART" id="SM00387">
    <property type="entry name" value="HATPase_c"/>
    <property type="match status" value="1"/>
</dbReference>
<dbReference type="InterPro" id="IPR036097">
    <property type="entry name" value="HisK_dim/P_sf"/>
</dbReference>
<dbReference type="NCBIfam" id="TIGR00229">
    <property type="entry name" value="sensory_box"/>
    <property type="match status" value="1"/>
</dbReference>
<comment type="caution">
    <text evidence="12">The sequence shown here is derived from an EMBL/GenBank/DDBJ whole genome shotgun (WGS) entry which is preliminary data.</text>
</comment>
<evidence type="ECO:0000259" key="10">
    <source>
        <dbReference type="PROSITE" id="PS50112"/>
    </source>
</evidence>
<dbReference type="AlphaFoldDB" id="A0A0F5JWF1"/>
<dbReference type="Gene3D" id="1.10.287.130">
    <property type="match status" value="1"/>
</dbReference>
<dbReference type="InterPro" id="IPR000700">
    <property type="entry name" value="PAS-assoc_C"/>
</dbReference>
<dbReference type="Pfam" id="PF00072">
    <property type="entry name" value="Response_reg"/>
    <property type="match status" value="2"/>
</dbReference>
<dbReference type="InterPro" id="IPR003594">
    <property type="entry name" value="HATPase_dom"/>
</dbReference>
<keyword evidence="7" id="KW-0175">Coiled coil</keyword>
<evidence type="ECO:0000259" key="9">
    <source>
        <dbReference type="PROSITE" id="PS50110"/>
    </source>
</evidence>
<evidence type="ECO:0000259" key="11">
    <source>
        <dbReference type="PROSITE" id="PS50113"/>
    </source>
</evidence>
<dbReference type="Gene3D" id="3.30.565.10">
    <property type="entry name" value="Histidine kinase-like ATPase, C-terminal domain"/>
    <property type="match status" value="1"/>
</dbReference>